<name>A0A2U1LUZ6_ARTAN</name>
<gene>
    <name evidence="3" type="ORF">CTI12_AA450720</name>
</gene>
<feature type="compositionally biased region" description="Acidic residues" evidence="1">
    <location>
        <begin position="243"/>
        <end position="252"/>
    </location>
</feature>
<evidence type="ECO:0000256" key="1">
    <source>
        <dbReference type="SAM" id="MobiDB-lite"/>
    </source>
</evidence>
<dbReference type="Gene3D" id="3.60.10.10">
    <property type="entry name" value="Endonuclease/exonuclease/phosphatase"/>
    <property type="match status" value="1"/>
</dbReference>
<evidence type="ECO:0000313" key="4">
    <source>
        <dbReference type="Proteomes" id="UP000245207"/>
    </source>
</evidence>
<dbReference type="PANTHER" id="PTHR33710:SF64">
    <property type="entry name" value="ENDONUCLEASE_EXONUCLEASE_PHOSPHATASE DOMAIN-CONTAINING PROTEIN"/>
    <property type="match status" value="1"/>
</dbReference>
<dbReference type="EMBL" id="PKPP01007639">
    <property type="protein sequence ID" value="PWA52818.1"/>
    <property type="molecule type" value="Genomic_DNA"/>
</dbReference>
<feature type="compositionally biased region" description="Basic and acidic residues" evidence="1">
    <location>
        <begin position="269"/>
        <end position="279"/>
    </location>
</feature>
<protein>
    <submittedName>
        <fullName evidence="3">Cytochrome P450</fullName>
    </submittedName>
</protein>
<evidence type="ECO:0000259" key="2">
    <source>
        <dbReference type="Pfam" id="PF14529"/>
    </source>
</evidence>
<proteinExistence type="predicted"/>
<sequence>MGKLYATPVPTKLNNSKTQHNTRAAPTHRTSYVDVLSGKTPPPVKKIQLNQLPPVNTHSAFSIITELHSIAGATNTFNIIHDEGFSDFSIKYLGGLHVLVIFNDHNTAANALSNPTLKSHFKSLKPWNHDTHIVDRVTWITISGLPPHLWLKDVFSTVAETWGEVLIQEECSTRQFNRSFGKVCILTKQMDFIKELVHVPFGDDLIPIRVVETDGEIDSLFNGYTLTSSLYGESNGTSNFGGSDDESGEDSDDGGHGEEISVKNSSESAHMENVGENKEPVMGSDTCFDVGSTSDAEHAVNDKNYPQSPACLQDKVTDKESDTQVKSTFPTPIKILSRNDKHKENSPSLIKRCNLRILNNPNLSDNSQSDSLEVNNTITVGNELGFAMTGMENDVAHILGTESMSSVDNRFMLESMWGHFAFDSVVKQAEGKSGGIIAMWDTSKFSIHSSSTGDGFVAVIGNWIPLNTTCLFIVVYAPQDQRKKKQLWLDLKAVIDSANVLSLVMGDFNVVRSASERMGSNFCHRSASAFNEFISSSGLFDLPMGGMRFTRMNRFGSKLSKIDRILVSQHLLDKWPNSHILALTREFSDHSPLLLINQSNDFGPTPFKFYNSWLLHVDFHNIITNCWLSVDVGYATTEATRFKHKLKSLKESIKLWRVNVNTLDSAVTTDLRKKIHEIDLKAEQNPLLSTEIDFRIEMVKQLADLEHKKISDLHQKAKVRWAIEGDENSGYFHAIINNRRNRSRINGIAINGGTYSFDTRNMSLLSNNLRILENQMQYVNDNFVWKTTIRFDLLDEDKKQLHETCLDKIKVIVDSAAATIEHFVDTFGRIYEEEFGELHLQVWYDLSFISNQIKDIRDPYFITIEELEMHDIAATEYEEKLKCYKDSL</sequence>
<accession>A0A2U1LUZ6</accession>
<feature type="region of interest" description="Disordered" evidence="1">
    <location>
        <begin position="235"/>
        <end position="282"/>
    </location>
</feature>
<dbReference type="OrthoDB" id="8196670at2759"/>
<dbReference type="STRING" id="35608.A0A2U1LUZ6"/>
<dbReference type="Pfam" id="PF14529">
    <property type="entry name" value="Exo_endo_phos_2"/>
    <property type="match status" value="1"/>
</dbReference>
<reference evidence="3 4" key="1">
    <citation type="journal article" date="2018" name="Mol. Plant">
        <title>The genome of Artemisia annua provides insight into the evolution of Asteraceae family and artemisinin biosynthesis.</title>
        <authorList>
            <person name="Shen Q."/>
            <person name="Zhang L."/>
            <person name="Liao Z."/>
            <person name="Wang S."/>
            <person name="Yan T."/>
            <person name="Shi P."/>
            <person name="Liu M."/>
            <person name="Fu X."/>
            <person name="Pan Q."/>
            <person name="Wang Y."/>
            <person name="Lv Z."/>
            <person name="Lu X."/>
            <person name="Zhang F."/>
            <person name="Jiang W."/>
            <person name="Ma Y."/>
            <person name="Chen M."/>
            <person name="Hao X."/>
            <person name="Li L."/>
            <person name="Tang Y."/>
            <person name="Lv G."/>
            <person name="Zhou Y."/>
            <person name="Sun X."/>
            <person name="Brodelius P.E."/>
            <person name="Rose J.K.C."/>
            <person name="Tang K."/>
        </authorList>
    </citation>
    <scope>NUCLEOTIDE SEQUENCE [LARGE SCALE GENOMIC DNA]</scope>
    <source>
        <strain evidence="4">cv. Huhao1</strain>
        <tissue evidence="3">Leaf</tissue>
    </source>
</reference>
<dbReference type="AlphaFoldDB" id="A0A2U1LUZ6"/>
<dbReference type="InterPro" id="IPR005135">
    <property type="entry name" value="Endo/exonuclease/phosphatase"/>
</dbReference>
<keyword evidence="4" id="KW-1185">Reference proteome</keyword>
<feature type="compositionally biased region" description="Polar residues" evidence="1">
    <location>
        <begin position="12"/>
        <end position="30"/>
    </location>
</feature>
<evidence type="ECO:0000313" key="3">
    <source>
        <dbReference type="EMBL" id="PWA52818.1"/>
    </source>
</evidence>
<comment type="caution">
    <text evidence="3">The sequence shown here is derived from an EMBL/GenBank/DDBJ whole genome shotgun (WGS) entry which is preliminary data.</text>
</comment>
<dbReference type="GO" id="GO:0003824">
    <property type="term" value="F:catalytic activity"/>
    <property type="evidence" value="ECO:0007669"/>
    <property type="project" value="InterPro"/>
</dbReference>
<dbReference type="PANTHER" id="PTHR33710">
    <property type="entry name" value="BNAC02G09200D PROTEIN"/>
    <property type="match status" value="1"/>
</dbReference>
<feature type="region of interest" description="Disordered" evidence="1">
    <location>
        <begin position="1"/>
        <end position="30"/>
    </location>
</feature>
<dbReference type="SUPFAM" id="SSF56219">
    <property type="entry name" value="DNase I-like"/>
    <property type="match status" value="1"/>
</dbReference>
<organism evidence="3 4">
    <name type="scientific">Artemisia annua</name>
    <name type="common">Sweet wormwood</name>
    <dbReference type="NCBI Taxonomy" id="35608"/>
    <lineage>
        <taxon>Eukaryota</taxon>
        <taxon>Viridiplantae</taxon>
        <taxon>Streptophyta</taxon>
        <taxon>Embryophyta</taxon>
        <taxon>Tracheophyta</taxon>
        <taxon>Spermatophyta</taxon>
        <taxon>Magnoliopsida</taxon>
        <taxon>eudicotyledons</taxon>
        <taxon>Gunneridae</taxon>
        <taxon>Pentapetalae</taxon>
        <taxon>asterids</taxon>
        <taxon>campanulids</taxon>
        <taxon>Asterales</taxon>
        <taxon>Asteraceae</taxon>
        <taxon>Asteroideae</taxon>
        <taxon>Anthemideae</taxon>
        <taxon>Artemisiinae</taxon>
        <taxon>Artemisia</taxon>
    </lineage>
</organism>
<feature type="domain" description="Endonuclease/exonuclease/phosphatase" evidence="2">
    <location>
        <begin position="471"/>
        <end position="593"/>
    </location>
</feature>
<dbReference type="InterPro" id="IPR036691">
    <property type="entry name" value="Endo/exonu/phosph_ase_sf"/>
</dbReference>
<dbReference type="Proteomes" id="UP000245207">
    <property type="component" value="Unassembled WGS sequence"/>
</dbReference>